<sequence length="79" mass="9005">MVEQGPRSGEGKGVRRLNPSARALPPCEKRCPVFRPDSRVYPPHTRSAVPSLYVIERKRERRDIIDSSGHNLKKNRVIS</sequence>
<evidence type="ECO:0000256" key="1">
    <source>
        <dbReference type="SAM" id="MobiDB-lite"/>
    </source>
</evidence>
<reference evidence="2" key="1">
    <citation type="submission" date="2017-03" db="EMBL/GenBank/DDBJ databases">
        <title>The mitochondrial genome of the carnivorous plant Utricularia reniformis (Lentibulariaceae): structure, comparative analysis and evolutionary landmarks.</title>
        <authorList>
            <person name="Silva S.R."/>
            <person name="Alvarenga D.O."/>
            <person name="Michael T.P."/>
            <person name="Miranda V.F.O."/>
            <person name="Varani A.M."/>
        </authorList>
    </citation>
    <scope>NUCLEOTIDE SEQUENCE</scope>
</reference>
<accession>A0A1Y0AYR6</accession>
<protein>
    <submittedName>
        <fullName evidence="2">Uncharacterized protein</fullName>
    </submittedName>
</protein>
<evidence type="ECO:0000313" key="2">
    <source>
        <dbReference type="EMBL" id="ART30293.1"/>
    </source>
</evidence>
<name>A0A1Y0AYR6_9LAMI</name>
<proteinExistence type="predicted"/>
<keyword evidence="2" id="KW-0496">Mitochondrion</keyword>
<geneLocation type="mitochondrion" evidence="2"/>
<dbReference type="AlphaFoldDB" id="A0A1Y0AYR6"/>
<feature type="region of interest" description="Disordered" evidence="1">
    <location>
        <begin position="1"/>
        <end position="24"/>
    </location>
</feature>
<gene>
    <name evidence="2" type="ORF">AEK19_MT0497</name>
</gene>
<organism evidence="2">
    <name type="scientific">Utricularia reniformis</name>
    <dbReference type="NCBI Taxonomy" id="192314"/>
    <lineage>
        <taxon>Eukaryota</taxon>
        <taxon>Viridiplantae</taxon>
        <taxon>Streptophyta</taxon>
        <taxon>Embryophyta</taxon>
        <taxon>Tracheophyta</taxon>
        <taxon>Spermatophyta</taxon>
        <taxon>Magnoliopsida</taxon>
        <taxon>eudicotyledons</taxon>
        <taxon>Gunneridae</taxon>
        <taxon>Pentapetalae</taxon>
        <taxon>asterids</taxon>
        <taxon>lamiids</taxon>
        <taxon>Lamiales</taxon>
        <taxon>Lentibulariaceae</taxon>
        <taxon>Utricularia</taxon>
    </lineage>
</organism>
<dbReference type="EMBL" id="KY774314">
    <property type="protein sequence ID" value="ART30293.1"/>
    <property type="molecule type" value="Genomic_DNA"/>
</dbReference>